<proteinExistence type="predicted"/>
<protein>
    <submittedName>
        <fullName evidence="1">tRNA lysidine(34) synthetase TilS</fullName>
        <ecNumber evidence="1">6.3.4.19</ecNumber>
    </submittedName>
</protein>
<sequence length="397" mass="42292">MLRVAAGLLESAPGTVQFYVATVDHGLRRQAEAEARFVAARAADCGLPHDTLRWRGWQGRGNLQAEARDARYRLLAAHAAAIGASAVLTAHHADDQIETHLLARARGEGGSALAGMRPCRDLAPGLRLLRPFLHLSGDGLRRALDRSGWRPVLDPSNRDPRFARARLRANPLDPSERASVAAAIARRAAERAEEDAALRAALDAVEARTDDLGRVRLSAEGLAGRPPELAARLVARVATAAGGARHAPERVAAFRLASELRGGRSEAATLNGAQFRRRGDVWIACREWGRTGPAELRGEPGEVRLLFDNRFDIRLTNDEARDGALVVPFGRLGRGSEAERTLPVLLDPSGEARLVHPGAAGKAGPVSGLLDATCRVGWRLCADLATPDGSAAVLPSG</sequence>
<evidence type="ECO:0000313" key="2">
    <source>
        <dbReference type="Proteomes" id="UP001163223"/>
    </source>
</evidence>
<gene>
    <name evidence="1" type="primary">tilS</name>
    <name evidence="1" type="ORF">OXU80_19710</name>
</gene>
<evidence type="ECO:0000313" key="1">
    <source>
        <dbReference type="EMBL" id="WAJ27067.1"/>
    </source>
</evidence>
<reference evidence="1" key="1">
    <citation type="submission" date="2022-11" db="EMBL/GenBank/DDBJ databases">
        <title>beta-Carotene-producing bacterium, Jeongeuplla avenae sp. nov., alleviates the salt stress of Arabidopsis seedlings.</title>
        <authorList>
            <person name="Jiang L."/>
            <person name="Lee J."/>
        </authorList>
    </citation>
    <scope>NUCLEOTIDE SEQUENCE</scope>
    <source>
        <strain evidence="1">DY_R2A_6</strain>
    </source>
</reference>
<keyword evidence="1" id="KW-0436">Ligase</keyword>
<keyword evidence="2" id="KW-1185">Reference proteome</keyword>
<dbReference type="Proteomes" id="UP001163223">
    <property type="component" value="Chromosome"/>
</dbReference>
<dbReference type="EMBL" id="CP113520">
    <property type="protein sequence ID" value="WAJ27067.1"/>
    <property type="molecule type" value="Genomic_DNA"/>
</dbReference>
<accession>A0ACD4NJR3</accession>
<dbReference type="EC" id="6.3.4.19" evidence="1"/>
<organism evidence="1 2">
    <name type="scientific">Antarcticirhabdus aurantiaca</name>
    <dbReference type="NCBI Taxonomy" id="2606717"/>
    <lineage>
        <taxon>Bacteria</taxon>
        <taxon>Pseudomonadati</taxon>
        <taxon>Pseudomonadota</taxon>
        <taxon>Alphaproteobacteria</taxon>
        <taxon>Hyphomicrobiales</taxon>
        <taxon>Aurantimonadaceae</taxon>
        <taxon>Antarcticirhabdus</taxon>
    </lineage>
</organism>
<name>A0ACD4NJR3_9HYPH</name>